<sequence length="164" mass="18526">MILIPEMTARPPAANPGRVEAWPPERVLSVRTALAERYRVLVEIDEGLGLRQGEAFGLSTEDIDFAEEVVRVRRQVKMVRTSCASRFSRGARSGKCLPSSVAKSRRQHMEHFAPVPFTMPWDAPSPPQTLVEVKHRRLRTYNLLVTGRERKAINRNYSTPMSGS</sequence>
<dbReference type="SUPFAM" id="SSF56349">
    <property type="entry name" value="DNA breaking-rejoining enzymes"/>
    <property type="match status" value="1"/>
</dbReference>
<evidence type="ECO:0008006" key="4">
    <source>
        <dbReference type="Google" id="ProtNLM"/>
    </source>
</evidence>
<dbReference type="Proteomes" id="UP000435837">
    <property type="component" value="Unassembled WGS sequence"/>
</dbReference>
<dbReference type="InterPro" id="IPR013762">
    <property type="entry name" value="Integrase-like_cat_sf"/>
</dbReference>
<comment type="caution">
    <text evidence="2">The sequence shown here is derived from an EMBL/GenBank/DDBJ whole genome shotgun (WGS) entry which is preliminary data.</text>
</comment>
<dbReference type="Gene3D" id="1.10.443.10">
    <property type="entry name" value="Intergrase catalytic core"/>
    <property type="match status" value="1"/>
</dbReference>
<organism evidence="2 3">
    <name type="scientific">Streptomyces caniferus</name>
    <dbReference type="NCBI Taxonomy" id="285557"/>
    <lineage>
        <taxon>Bacteria</taxon>
        <taxon>Bacillati</taxon>
        <taxon>Actinomycetota</taxon>
        <taxon>Actinomycetes</taxon>
        <taxon>Kitasatosporales</taxon>
        <taxon>Streptomycetaceae</taxon>
        <taxon>Streptomyces</taxon>
    </lineage>
</organism>
<evidence type="ECO:0000313" key="3">
    <source>
        <dbReference type="Proteomes" id="UP000435837"/>
    </source>
</evidence>
<reference evidence="2 3" key="1">
    <citation type="submission" date="2019-12" db="EMBL/GenBank/DDBJ databases">
        <title>Whole genome shotgun sequence of Streptomyces caniferus NBRC 15389.</title>
        <authorList>
            <person name="Ichikawa N."/>
            <person name="Kimura A."/>
            <person name="Kitahashi Y."/>
            <person name="Komaki H."/>
            <person name="Tamura T."/>
        </authorList>
    </citation>
    <scope>NUCLEOTIDE SEQUENCE [LARGE SCALE GENOMIC DNA]</scope>
    <source>
        <strain evidence="2 3">NBRC 15389</strain>
    </source>
</reference>
<keyword evidence="1" id="KW-0233">DNA recombination</keyword>
<gene>
    <name evidence="2" type="ORF">Scani_01990</name>
</gene>
<dbReference type="RefSeq" id="WP_246295408.1">
    <property type="nucleotide sequence ID" value="NZ_BAAATH010000043.1"/>
</dbReference>
<dbReference type="InterPro" id="IPR011010">
    <property type="entry name" value="DNA_brk_join_enz"/>
</dbReference>
<evidence type="ECO:0000313" key="2">
    <source>
        <dbReference type="EMBL" id="GFE03931.1"/>
    </source>
</evidence>
<dbReference type="GO" id="GO:0015074">
    <property type="term" value="P:DNA integration"/>
    <property type="evidence" value="ECO:0007669"/>
    <property type="project" value="InterPro"/>
</dbReference>
<dbReference type="AlphaFoldDB" id="A0A640S0M0"/>
<dbReference type="GO" id="GO:0003677">
    <property type="term" value="F:DNA binding"/>
    <property type="evidence" value="ECO:0007669"/>
    <property type="project" value="InterPro"/>
</dbReference>
<accession>A0A640S0M0</accession>
<protein>
    <recommendedName>
        <fullName evidence="4">Tyr recombinase domain-containing protein</fullName>
    </recommendedName>
</protein>
<proteinExistence type="predicted"/>
<dbReference type="GO" id="GO:0006310">
    <property type="term" value="P:DNA recombination"/>
    <property type="evidence" value="ECO:0007669"/>
    <property type="project" value="UniProtKB-KW"/>
</dbReference>
<evidence type="ECO:0000256" key="1">
    <source>
        <dbReference type="ARBA" id="ARBA00023172"/>
    </source>
</evidence>
<dbReference type="EMBL" id="BLIN01000001">
    <property type="protein sequence ID" value="GFE03931.1"/>
    <property type="molecule type" value="Genomic_DNA"/>
</dbReference>
<name>A0A640S0M0_9ACTN</name>